<evidence type="ECO:0000313" key="4">
    <source>
        <dbReference type="EMBL" id="MBI5169251.1"/>
    </source>
</evidence>
<protein>
    <submittedName>
        <fullName evidence="4">Zf-HC2 domain-containing protein</fullName>
    </submittedName>
</protein>
<gene>
    <name evidence="4" type="ORF">HZA61_07165</name>
</gene>
<keyword evidence="1" id="KW-0175">Coiled coil</keyword>
<evidence type="ECO:0000256" key="1">
    <source>
        <dbReference type="SAM" id="Coils"/>
    </source>
</evidence>
<keyword evidence="2" id="KW-1133">Transmembrane helix</keyword>
<organism evidence="4 5">
    <name type="scientific">Eiseniibacteriota bacterium</name>
    <dbReference type="NCBI Taxonomy" id="2212470"/>
    <lineage>
        <taxon>Bacteria</taxon>
        <taxon>Candidatus Eiseniibacteriota</taxon>
    </lineage>
</organism>
<feature type="domain" description="Putative zinc-finger" evidence="3">
    <location>
        <begin position="4"/>
        <end position="36"/>
    </location>
</feature>
<dbReference type="InterPro" id="IPR041916">
    <property type="entry name" value="Anti_sigma_zinc_sf"/>
</dbReference>
<keyword evidence="2" id="KW-0812">Transmembrane</keyword>
<dbReference type="EMBL" id="JACRIW010000047">
    <property type="protein sequence ID" value="MBI5169251.1"/>
    <property type="molecule type" value="Genomic_DNA"/>
</dbReference>
<reference evidence="4" key="1">
    <citation type="submission" date="2020-07" db="EMBL/GenBank/DDBJ databases">
        <title>Huge and variable diversity of episymbiotic CPR bacteria and DPANN archaea in groundwater ecosystems.</title>
        <authorList>
            <person name="He C.Y."/>
            <person name="Keren R."/>
            <person name="Whittaker M."/>
            <person name="Farag I.F."/>
            <person name="Doudna J."/>
            <person name="Cate J.H.D."/>
            <person name="Banfield J.F."/>
        </authorList>
    </citation>
    <scope>NUCLEOTIDE SEQUENCE</scope>
    <source>
        <strain evidence="4">NC_groundwater_1813_Pr3_B-0.1um_71_17</strain>
    </source>
</reference>
<feature type="coiled-coil region" evidence="1">
    <location>
        <begin position="22"/>
        <end position="52"/>
    </location>
</feature>
<proteinExistence type="predicted"/>
<accession>A0A933SD89</accession>
<evidence type="ECO:0000259" key="3">
    <source>
        <dbReference type="Pfam" id="PF13490"/>
    </source>
</evidence>
<comment type="caution">
    <text evidence="4">The sequence shown here is derived from an EMBL/GenBank/DDBJ whole genome shotgun (WGS) entry which is preliminary data.</text>
</comment>
<dbReference type="Pfam" id="PF13490">
    <property type="entry name" value="zf-HC2"/>
    <property type="match status" value="1"/>
</dbReference>
<name>A0A933SD89_UNCEI</name>
<keyword evidence="2" id="KW-0472">Membrane</keyword>
<evidence type="ECO:0000256" key="2">
    <source>
        <dbReference type="SAM" id="Phobius"/>
    </source>
</evidence>
<dbReference type="AlphaFoldDB" id="A0A933SD89"/>
<dbReference type="Proteomes" id="UP000696931">
    <property type="component" value="Unassembled WGS sequence"/>
</dbReference>
<sequence>MSDRWTDALSEYLDGDLAATEARELEQHLESCEECRVTLEELREIRERARSLVDPPAPDDLWAGIASRIGTAGSTSEAPRARVLKFPARVPSIALPWAVAAAFALVTLGAGGAYVALRGAAAPEPGTIAHDTAETGGEVQLASFDAEKVETEIAALQSALDHGRGRLDPKTVLVLEKNLTLIRQATEDAKRALAADPANRDLQNYFAGTVEKKLQLVRRAATMAGV</sequence>
<dbReference type="InterPro" id="IPR027383">
    <property type="entry name" value="Znf_put"/>
</dbReference>
<evidence type="ECO:0000313" key="5">
    <source>
        <dbReference type="Proteomes" id="UP000696931"/>
    </source>
</evidence>
<feature type="transmembrane region" description="Helical" evidence="2">
    <location>
        <begin position="94"/>
        <end position="117"/>
    </location>
</feature>
<dbReference type="Gene3D" id="1.10.10.1320">
    <property type="entry name" value="Anti-sigma factor, zinc-finger domain"/>
    <property type="match status" value="1"/>
</dbReference>